<proteinExistence type="predicted"/>
<keyword evidence="3" id="KW-1185">Reference proteome</keyword>
<evidence type="ECO:0000313" key="2">
    <source>
        <dbReference type="EMBL" id="KAE9617808.1"/>
    </source>
</evidence>
<dbReference type="Proteomes" id="UP000447434">
    <property type="component" value="Chromosome 3"/>
</dbReference>
<reference evidence="3" key="1">
    <citation type="journal article" date="2020" name="Nat. Commun.">
        <title>Genome sequence of the cluster root forming white lupin.</title>
        <authorList>
            <person name="Hufnagel B."/>
            <person name="Marques A."/>
            <person name="Soriano A."/>
            <person name="Marques L."/>
            <person name="Divol F."/>
            <person name="Doumas P."/>
            <person name="Sallet E."/>
            <person name="Mancinotti D."/>
            <person name="Carrere S."/>
            <person name="Marande W."/>
            <person name="Arribat S."/>
            <person name="Keller J."/>
            <person name="Huneau C."/>
            <person name="Blein T."/>
            <person name="Aime D."/>
            <person name="Laguerre M."/>
            <person name="Taylor J."/>
            <person name="Schubert V."/>
            <person name="Nelson M."/>
            <person name="Geu-Flores F."/>
            <person name="Crespi M."/>
            <person name="Gallardo-Guerrero K."/>
            <person name="Delaux P.-M."/>
            <person name="Salse J."/>
            <person name="Berges H."/>
            <person name="Guyot R."/>
            <person name="Gouzy J."/>
            <person name="Peret B."/>
        </authorList>
    </citation>
    <scope>NUCLEOTIDE SEQUENCE [LARGE SCALE GENOMIC DNA]</scope>
    <source>
        <strain evidence="3">cv. Amiga</strain>
    </source>
</reference>
<protein>
    <submittedName>
        <fullName evidence="2">Uncharacterized protein</fullName>
    </submittedName>
</protein>
<accession>A0A6A4QTS9</accession>
<name>A0A6A4QTS9_LUPAL</name>
<evidence type="ECO:0000313" key="3">
    <source>
        <dbReference type="Proteomes" id="UP000447434"/>
    </source>
</evidence>
<feature type="region of interest" description="Disordered" evidence="1">
    <location>
        <begin position="14"/>
        <end position="36"/>
    </location>
</feature>
<feature type="compositionally biased region" description="Acidic residues" evidence="1">
    <location>
        <begin position="19"/>
        <end position="29"/>
    </location>
</feature>
<dbReference type="EMBL" id="WOCE01000003">
    <property type="protein sequence ID" value="KAE9617808.1"/>
    <property type="molecule type" value="Genomic_DNA"/>
</dbReference>
<sequence length="63" mass="6978">MKSQNPFCLIFSISGVGDGDGDNDNGEDESGNRKGTHRLFSSFGNGFSFSISFFYPDHRIRNP</sequence>
<comment type="caution">
    <text evidence="2">The sequence shown here is derived from an EMBL/GenBank/DDBJ whole genome shotgun (WGS) entry which is preliminary data.</text>
</comment>
<dbReference type="AlphaFoldDB" id="A0A6A4QTS9"/>
<gene>
    <name evidence="2" type="ORF">Lalb_Chr03g0039421</name>
</gene>
<evidence type="ECO:0000256" key="1">
    <source>
        <dbReference type="SAM" id="MobiDB-lite"/>
    </source>
</evidence>
<organism evidence="2 3">
    <name type="scientific">Lupinus albus</name>
    <name type="common">White lupine</name>
    <name type="synonym">Lupinus termis</name>
    <dbReference type="NCBI Taxonomy" id="3870"/>
    <lineage>
        <taxon>Eukaryota</taxon>
        <taxon>Viridiplantae</taxon>
        <taxon>Streptophyta</taxon>
        <taxon>Embryophyta</taxon>
        <taxon>Tracheophyta</taxon>
        <taxon>Spermatophyta</taxon>
        <taxon>Magnoliopsida</taxon>
        <taxon>eudicotyledons</taxon>
        <taxon>Gunneridae</taxon>
        <taxon>Pentapetalae</taxon>
        <taxon>rosids</taxon>
        <taxon>fabids</taxon>
        <taxon>Fabales</taxon>
        <taxon>Fabaceae</taxon>
        <taxon>Papilionoideae</taxon>
        <taxon>50 kb inversion clade</taxon>
        <taxon>genistoids sensu lato</taxon>
        <taxon>core genistoids</taxon>
        <taxon>Genisteae</taxon>
        <taxon>Lupinus</taxon>
    </lineage>
</organism>